<feature type="region of interest" description="Disordered" evidence="1">
    <location>
        <begin position="630"/>
        <end position="674"/>
    </location>
</feature>
<organism evidence="2 3">
    <name type="scientific">Aplosporella prunicola CBS 121167</name>
    <dbReference type="NCBI Taxonomy" id="1176127"/>
    <lineage>
        <taxon>Eukaryota</taxon>
        <taxon>Fungi</taxon>
        <taxon>Dikarya</taxon>
        <taxon>Ascomycota</taxon>
        <taxon>Pezizomycotina</taxon>
        <taxon>Dothideomycetes</taxon>
        <taxon>Dothideomycetes incertae sedis</taxon>
        <taxon>Botryosphaeriales</taxon>
        <taxon>Aplosporellaceae</taxon>
        <taxon>Aplosporella</taxon>
    </lineage>
</organism>
<feature type="region of interest" description="Disordered" evidence="1">
    <location>
        <begin position="233"/>
        <end position="255"/>
    </location>
</feature>
<gene>
    <name evidence="2" type="ORF">K452DRAFT_48977</name>
</gene>
<name>A0A6A6B8Z2_9PEZI</name>
<dbReference type="EMBL" id="ML995489">
    <property type="protein sequence ID" value="KAF2140610.1"/>
    <property type="molecule type" value="Genomic_DNA"/>
</dbReference>
<feature type="compositionally biased region" description="Low complexity" evidence="1">
    <location>
        <begin position="243"/>
        <end position="255"/>
    </location>
</feature>
<accession>A0A6A6B8Z2</accession>
<feature type="region of interest" description="Disordered" evidence="1">
    <location>
        <begin position="293"/>
        <end position="317"/>
    </location>
</feature>
<reference evidence="2" key="1">
    <citation type="journal article" date="2020" name="Stud. Mycol.">
        <title>101 Dothideomycetes genomes: a test case for predicting lifestyles and emergence of pathogens.</title>
        <authorList>
            <person name="Haridas S."/>
            <person name="Albert R."/>
            <person name="Binder M."/>
            <person name="Bloem J."/>
            <person name="Labutti K."/>
            <person name="Salamov A."/>
            <person name="Andreopoulos B."/>
            <person name="Baker S."/>
            <person name="Barry K."/>
            <person name="Bills G."/>
            <person name="Bluhm B."/>
            <person name="Cannon C."/>
            <person name="Castanera R."/>
            <person name="Culley D."/>
            <person name="Daum C."/>
            <person name="Ezra D."/>
            <person name="Gonzalez J."/>
            <person name="Henrissat B."/>
            <person name="Kuo A."/>
            <person name="Liang C."/>
            <person name="Lipzen A."/>
            <person name="Lutzoni F."/>
            <person name="Magnuson J."/>
            <person name="Mondo S."/>
            <person name="Nolan M."/>
            <person name="Ohm R."/>
            <person name="Pangilinan J."/>
            <person name="Park H.-J."/>
            <person name="Ramirez L."/>
            <person name="Alfaro M."/>
            <person name="Sun H."/>
            <person name="Tritt A."/>
            <person name="Yoshinaga Y."/>
            <person name="Zwiers L.-H."/>
            <person name="Turgeon B."/>
            <person name="Goodwin S."/>
            <person name="Spatafora J."/>
            <person name="Crous P."/>
            <person name="Grigoriev I."/>
        </authorList>
    </citation>
    <scope>NUCLEOTIDE SEQUENCE</scope>
    <source>
        <strain evidence="2">CBS 121167</strain>
    </source>
</reference>
<dbReference type="RefSeq" id="XP_033396323.1">
    <property type="nucleotide sequence ID" value="XM_033546734.1"/>
</dbReference>
<proteinExistence type="predicted"/>
<dbReference type="AlphaFoldDB" id="A0A6A6B8Z2"/>
<feature type="compositionally biased region" description="Basic and acidic residues" evidence="1">
    <location>
        <begin position="659"/>
        <end position="674"/>
    </location>
</feature>
<evidence type="ECO:0000313" key="2">
    <source>
        <dbReference type="EMBL" id="KAF2140610.1"/>
    </source>
</evidence>
<sequence>MSVDLGKAYTHRNAIFAAPGHTSLQNRRTYFTHAFAKTNDLVLRDALNLSNSPTVPLENTQSDTLLMGKKLARNRRIHLTQKRLTDSEMKGLMSPEYLPLSHFWAGLKDRVNEIRDIELSYLDYAVWESNYHLVQLTRQAFFIHPTAFPTTNTAEGHAWIQNPDEETIRRETARKEEVFSSQHNDDLALPSFIVIDLITKELDSICQHVEDIGESIYNSLAITETTLTYKRMDDNDDADDKQTQPTQATQTSAPTTLLRYARVDAPPPLLRYAHVDDALSPIVRAKAVKKPLPYKKTKPASPPSVKYKLTGPPKGLLRTVRVGSTKDKTEPDASMTSPNQVLEVKDGRIQITPFAPEPPAPQMRIVWGSEAVRQTQRGALERRKAKMEKASARAQQQKSGGIVRRVKFDALAPGQLEDSPIRPYTSHTETQVPGFEKRMITMASLPLAKRVRKLPTTTPLHLRVLLLRKQLSRSHRVLRKTFNLLGRMDSVRDRWDQIVLWRAQELRRHQDPQGARGRELELQKRSSPLERLAGSMRVSAEEEVEDALGGGVGVGEALPPTTFFLEKPLQRGRGGGGGAGVRVGAEEKEYQAQQPRIRKLVSDTGLTPAQKLLRAEMFDLVRDLDHLLSDLNKEGRDGDEDDEFEDGYGYEDEDEFEFEFEKRDRDGGKGGDGV</sequence>
<dbReference type="GeneID" id="54304241"/>
<protein>
    <submittedName>
        <fullName evidence="2">Uncharacterized protein</fullName>
    </submittedName>
</protein>
<evidence type="ECO:0000313" key="3">
    <source>
        <dbReference type="Proteomes" id="UP000799438"/>
    </source>
</evidence>
<feature type="compositionally biased region" description="Acidic residues" evidence="1">
    <location>
        <begin position="637"/>
        <end position="658"/>
    </location>
</feature>
<dbReference type="Proteomes" id="UP000799438">
    <property type="component" value="Unassembled WGS sequence"/>
</dbReference>
<keyword evidence="3" id="KW-1185">Reference proteome</keyword>
<evidence type="ECO:0000256" key="1">
    <source>
        <dbReference type="SAM" id="MobiDB-lite"/>
    </source>
</evidence>